<dbReference type="PROSITE" id="PS50943">
    <property type="entry name" value="HTH_CROC1"/>
    <property type="match status" value="1"/>
</dbReference>
<keyword evidence="3" id="KW-1185">Reference proteome</keyword>
<dbReference type="InterPro" id="IPR010982">
    <property type="entry name" value="Lambda_DNA-bd_dom_sf"/>
</dbReference>
<dbReference type="InterPro" id="IPR041413">
    <property type="entry name" value="MLTR_LBD"/>
</dbReference>
<dbReference type="EMBL" id="VIVK01000001">
    <property type="protein sequence ID" value="TWD83512.1"/>
    <property type="molecule type" value="Genomic_DNA"/>
</dbReference>
<gene>
    <name evidence="2" type="ORF">FB561_4675</name>
</gene>
<dbReference type="Gene3D" id="3.30.450.180">
    <property type="match status" value="1"/>
</dbReference>
<proteinExistence type="predicted"/>
<dbReference type="PANTHER" id="PTHR35010:SF2">
    <property type="entry name" value="BLL4672 PROTEIN"/>
    <property type="match status" value="1"/>
</dbReference>
<dbReference type="RefSeq" id="WP_145810131.1">
    <property type="nucleotide sequence ID" value="NZ_VIVK01000001.1"/>
</dbReference>
<name>A0A561BXQ9_9ACTN</name>
<organism evidence="2 3">
    <name type="scientific">Kribbella amoyensis</name>
    <dbReference type="NCBI Taxonomy" id="996641"/>
    <lineage>
        <taxon>Bacteria</taxon>
        <taxon>Bacillati</taxon>
        <taxon>Actinomycetota</taxon>
        <taxon>Actinomycetes</taxon>
        <taxon>Propionibacteriales</taxon>
        <taxon>Kribbellaceae</taxon>
        <taxon>Kribbella</taxon>
    </lineage>
</organism>
<dbReference type="Pfam" id="PF13560">
    <property type="entry name" value="HTH_31"/>
    <property type="match status" value="1"/>
</dbReference>
<evidence type="ECO:0000313" key="2">
    <source>
        <dbReference type="EMBL" id="TWD83512.1"/>
    </source>
</evidence>
<dbReference type="Gene3D" id="1.10.260.40">
    <property type="entry name" value="lambda repressor-like DNA-binding domains"/>
    <property type="match status" value="1"/>
</dbReference>
<dbReference type="InterPro" id="IPR001387">
    <property type="entry name" value="Cro/C1-type_HTH"/>
</dbReference>
<dbReference type="CDD" id="cd00093">
    <property type="entry name" value="HTH_XRE"/>
    <property type="match status" value="1"/>
</dbReference>
<dbReference type="GO" id="GO:0003677">
    <property type="term" value="F:DNA binding"/>
    <property type="evidence" value="ECO:0007669"/>
    <property type="project" value="InterPro"/>
</dbReference>
<reference evidence="2 3" key="1">
    <citation type="submission" date="2019-06" db="EMBL/GenBank/DDBJ databases">
        <title>Sequencing the genomes of 1000 actinobacteria strains.</title>
        <authorList>
            <person name="Klenk H.-P."/>
        </authorList>
    </citation>
    <scope>NUCLEOTIDE SEQUENCE [LARGE SCALE GENOMIC DNA]</scope>
    <source>
        <strain evidence="2 3">DSM 24683</strain>
    </source>
</reference>
<comment type="caution">
    <text evidence="2">The sequence shown here is derived from an EMBL/GenBank/DDBJ whole genome shotgun (WGS) entry which is preliminary data.</text>
</comment>
<dbReference type="SMART" id="SM00530">
    <property type="entry name" value="HTH_XRE"/>
    <property type="match status" value="1"/>
</dbReference>
<sequence>MSRYAGRSRELGAFLRERRHRLTPATVGLPDGPRRTPGLRREEVAELAGLSVGYYTRLEQGHAPHPSDSVLDALARTYHLTEDETRHLRALGGSAPTQVRAEDGERVSASAVRLLELFVPPTAVIVLGRTGDVLAWNHAATVLFPGRLPAPGERPGPASNNARYIFCTEVARDFFVDWPEVADDTVAHLRSAAGHLVDDPALRALVDELTAASPEFAARWTRRDVRERVSGAKRLDHPRLGRITIGYEVTAVLDVPGQWLVVYTFDGSTAARFEKLLPEHVEIRPPASTQG</sequence>
<dbReference type="AlphaFoldDB" id="A0A561BXQ9"/>
<dbReference type="OrthoDB" id="4790304at2"/>
<dbReference type="SUPFAM" id="SSF47413">
    <property type="entry name" value="lambda repressor-like DNA-binding domains"/>
    <property type="match status" value="1"/>
</dbReference>
<feature type="domain" description="HTH cro/C1-type" evidence="1">
    <location>
        <begin position="38"/>
        <end position="85"/>
    </location>
</feature>
<evidence type="ECO:0000313" key="3">
    <source>
        <dbReference type="Proteomes" id="UP000318380"/>
    </source>
</evidence>
<evidence type="ECO:0000259" key="1">
    <source>
        <dbReference type="PROSITE" id="PS50943"/>
    </source>
</evidence>
<dbReference type="PANTHER" id="PTHR35010">
    <property type="entry name" value="BLL4672 PROTEIN-RELATED"/>
    <property type="match status" value="1"/>
</dbReference>
<dbReference type="Proteomes" id="UP000318380">
    <property type="component" value="Unassembled WGS sequence"/>
</dbReference>
<protein>
    <submittedName>
        <fullName evidence="2">Helix-turn-helix protein</fullName>
    </submittedName>
</protein>
<accession>A0A561BXQ9</accession>
<dbReference type="Pfam" id="PF17765">
    <property type="entry name" value="MLTR_LBD"/>
    <property type="match status" value="1"/>
</dbReference>